<keyword evidence="4" id="KW-1003">Cell membrane</keyword>
<feature type="transmembrane region" description="Helical" evidence="8">
    <location>
        <begin position="178"/>
        <end position="198"/>
    </location>
</feature>
<protein>
    <submittedName>
        <fullName evidence="10">Amino acid ABC transporter permease</fullName>
    </submittedName>
</protein>
<dbReference type="OrthoDB" id="5292628at2"/>
<dbReference type="AlphaFoldDB" id="A0A2S5KMR6"/>
<comment type="caution">
    <text evidence="10">The sequence shown here is derived from an EMBL/GenBank/DDBJ whole genome shotgun (WGS) entry which is preliminary data.</text>
</comment>
<evidence type="ECO:0000256" key="4">
    <source>
        <dbReference type="ARBA" id="ARBA00022475"/>
    </source>
</evidence>
<evidence type="ECO:0000259" key="9">
    <source>
        <dbReference type="PROSITE" id="PS50928"/>
    </source>
</evidence>
<feature type="domain" description="ABC transmembrane type-1" evidence="9">
    <location>
        <begin position="133"/>
        <end position="322"/>
    </location>
</feature>
<proteinExistence type="inferred from homology"/>
<dbReference type="EMBL" id="PRLP01000060">
    <property type="protein sequence ID" value="PPC75925.1"/>
    <property type="molecule type" value="Genomic_DNA"/>
</dbReference>
<feature type="transmembrane region" description="Helical" evidence="8">
    <location>
        <begin position="134"/>
        <end position="157"/>
    </location>
</feature>
<dbReference type="InterPro" id="IPR000515">
    <property type="entry name" value="MetI-like"/>
</dbReference>
<keyword evidence="7 8" id="KW-0472">Membrane</keyword>
<dbReference type="GO" id="GO:0006865">
    <property type="term" value="P:amino acid transport"/>
    <property type="evidence" value="ECO:0007669"/>
    <property type="project" value="TreeGrafter"/>
</dbReference>
<dbReference type="Gene3D" id="1.10.3720.10">
    <property type="entry name" value="MetI-like"/>
    <property type="match status" value="1"/>
</dbReference>
<dbReference type="NCBIfam" id="TIGR01726">
    <property type="entry name" value="HEQRo_perm_3TM"/>
    <property type="match status" value="1"/>
</dbReference>
<evidence type="ECO:0000313" key="11">
    <source>
        <dbReference type="Proteomes" id="UP000238196"/>
    </source>
</evidence>
<feature type="transmembrane region" description="Helical" evidence="8">
    <location>
        <begin position="12"/>
        <end position="30"/>
    </location>
</feature>
<dbReference type="SUPFAM" id="SSF161098">
    <property type="entry name" value="MetI-like"/>
    <property type="match status" value="1"/>
</dbReference>
<evidence type="ECO:0000256" key="8">
    <source>
        <dbReference type="RuleBase" id="RU363032"/>
    </source>
</evidence>
<accession>A0A2S5KMR6</accession>
<dbReference type="PANTHER" id="PTHR30614">
    <property type="entry name" value="MEMBRANE COMPONENT OF AMINO ACID ABC TRANSPORTER"/>
    <property type="match status" value="1"/>
</dbReference>
<sequence>MYKKINRTNLARSIFIALMLVIFSQALLWATSRADWSIEQVSECSTEGACWSYISVWWNRFIYGNYPSDMLWRPQLVVSYMLLSSAIAVGLRQYLTYKSAIAVALILWIISIVFLYGGVFGLEKVHFSVWSGSLLTLVIAFTAMTMSMLIGIPLAFARLSKIPTIRIIAQLYIEFWRAVPLVMVLFVAVSLIPLFLPYGVEPERLVSVLIAFSLYYSAYMAESIRSGLQTIPKGQAEAATALGITKWRTRDLVLIPQAITLSLPSIVNLLIAILKDTTLVLIIGMFDLLGLVQQSLHDPMWGKFSLEGYIFVAAIMWGLCFSLSRVSVLYEHKN</sequence>
<evidence type="ECO:0000256" key="3">
    <source>
        <dbReference type="ARBA" id="ARBA00022448"/>
    </source>
</evidence>
<dbReference type="InterPro" id="IPR035906">
    <property type="entry name" value="MetI-like_sf"/>
</dbReference>
<dbReference type="GO" id="GO:0043190">
    <property type="term" value="C:ATP-binding cassette (ABC) transporter complex"/>
    <property type="evidence" value="ECO:0007669"/>
    <property type="project" value="InterPro"/>
</dbReference>
<dbReference type="InterPro" id="IPR043429">
    <property type="entry name" value="ArtM/GltK/GlnP/TcyL/YhdX-like"/>
</dbReference>
<evidence type="ECO:0000256" key="7">
    <source>
        <dbReference type="ARBA" id="ARBA00023136"/>
    </source>
</evidence>
<feature type="transmembrane region" description="Helical" evidence="8">
    <location>
        <begin position="77"/>
        <end position="95"/>
    </location>
</feature>
<organism evidence="10 11">
    <name type="scientific">Proteobacteria bacterium 228</name>
    <dbReference type="NCBI Taxonomy" id="2083153"/>
    <lineage>
        <taxon>Bacteria</taxon>
        <taxon>Pseudomonadati</taxon>
        <taxon>Pseudomonadota</taxon>
    </lineage>
</organism>
<dbReference type="InterPro" id="IPR010065">
    <property type="entry name" value="AA_ABC_transptr_permease_3TM"/>
</dbReference>
<dbReference type="GO" id="GO:0022857">
    <property type="term" value="F:transmembrane transporter activity"/>
    <property type="evidence" value="ECO:0007669"/>
    <property type="project" value="InterPro"/>
</dbReference>
<feature type="transmembrane region" description="Helical" evidence="8">
    <location>
        <begin position="308"/>
        <end position="330"/>
    </location>
</feature>
<dbReference type="Pfam" id="PF00528">
    <property type="entry name" value="BPD_transp_1"/>
    <property type="match status" value="1"/>
</dbReference>
<gene>
    <name evidence="10" type="ORF">C4K68_18015</name>
</gene>
<comment type="similarity">
    <text evidence="2">Belongs to the binding-protein-dependent transport system permease family. HisMQ subfamily.</text>
</comment>
<dbReference type="PANTHER" id="PTHR30614:SF41">
    <property type="entry name" value="INNER MEMBRANE AMINO-ACID ABC TRANSPORTER PERMEASE PROTEIN YHDY"/>
    <property type="match status" value="1"/>
</dbReference>
<feature type="transmembrane region" description="Helical" evidence="8">
    <location>
        <begin position="252"/>
        <end position="273"/>
    </location>
</feature>
<dbReference type="PROSITE" id="PS50928">
    <property type="entry name" value="ABC_TM1"/>
    <property type="match status" value="1"/>
</dbReference>
<keyword evidence="5 8" id="KW-0812">Transmembrane</keyword>
<evidence type="ECO:0000256" key="6">
    <source>
        <dbReference type="ARBA" id="ARBA00022989"/>
    </source>
</evidence>
<evidence type="ECO:0000313" key="10">
    <source>
        <dbReference type="EMBL" id="PPC75925.1"/>
    </source>
</evidence>
<feature type="transmembrane region" description="Helical" evidence="8">
    <location>
        <begin position="102"/>
        <end position="122"/>
    </location>
</feature>
<feature type="transmembrane region" description="Helical" evidence="8">
    <location>
        <begin position="279"/>
        <end position="296"/>
    </location>
</feature>
<dbReference type="Proteomes" id="UP000238196">
    <property type="component" value="Unassembled WGS sequence"/>
</dbReference>
<dbReference type="CDD" id="cd06261">
    <property type="entry name" value="TM_PBP2"/>
    <property type="match status" value="1"/>
</dbReference>
<evidence type="ECO:0000256" key="2">
    <source>
        <dbReference type="ARBA" id="ARBA00010072"/>
    </source>
</evidence>
<name>A0A2S5KMR6_9PROT</name>
<comment type="subcellular location">
    <subcellularLocation>
        <location evidence="1">Cell inner membrane</location>
        <topology evidence="1">Multi-pass membrane protein</topology>
    </subcellularLocation>
    <subcellularLocation>
        <location evidence="8">Cell membrane</location>
        <topology evidence="8">Multi-pass membrane protein</topology>
    </subcellularLocation>
</comment>
<reference evidence="10 11" key="1">
    <citation type="submission" date="2018-02" db="EMBL/GenBank/DDBJ databases">
        <title>novel marine gammaproteobacteria from coastal saline agro ecosystem.</title>
        <authorList>
            <person name="Krishnan R."/>
            <person name="Ramesh Kumar N."/>
        </authorList>
    </citation>
    <scope>NUCLEOTIDE SEQUENCE [LARGE SCALE GENOMIC DNA]</scope>
    <source>
        <strain evidence="10 11">228</strain>
    </source>
</reference>
<evidence type="ECO:0000256" key="5">
    <source>
        <dbReference type="ARBA" id="ARBA00022692"/>
    </source>
</evidence>
<keyword evidence="6 8" id="KW-1133">Transmembrane helix</keyword>
<keyword evidence="3 8" id="KW-0813">Transport</keyword>
<evidence type="ECO:0000256" key="1">
    <source>
        <dbReference type="ARBA" id="ARBA00004429"/>
    </source>
</evidence>